<evidence type="ECO:0000313" key="2">
    <source>
        <dbReference type="EMBL" id="MPN50474.1"/>
    </source>
</evidence>
<feature type="transmembrane region" description="Helical" evidence="1">
    <location>
        <begin position="112"/>
        <end position="145"/>
    </location>
</feature>
<gene>
    <name evidence="2" type="ORF">SDC9_198101</name>
</gene>
<keyword evidence="1" id="KW-0472">Membrane</keyword>
<dbReference type="EMBL" id="VSSQ01114690">
    <property type="protein sequence ID" value="MPN50474.1"/>
    <property type="molecule type" value="Genomic_DNA"/>
</dbReference>
<comment type="caution">
    <text evidence="2">The sequence shown here is derived from an EMBL/GenBank/DDBJ whole genome shotgun (WGS) entry which is preliminary data.</text>
</comment>
<accession>A0A645IQ47</accession>
<organism evidence="2">
    <name type="scientific">bioreactor metagenome</name>
    <dbReference type="NCBI Taxonomy" id="1076179"/>
    <lineage>
        <taxon>unclassified sequences</taxon>
        <taxon>metagenomes</taxon>
        <taxon>ecological metagenomes</taxon>
    </lineage>
</organism>
<keyword evidence="1" id="KW-1133">Transmembrane helix</keyword>
<feature type="transmembrane region" description="Helical" evidence="1">
    <location>
        <begin position="46"/>
        <end position="67"/>
    </location>
</feature>
<name>A0A645IQ47_9ZZZZ</name>
<sequence length="154" mass="17365">MYVIPRLNVAAANPPISVTIPPPRFINNEWRVAPFWVRCFQMCARFSSVLLVSFAGITTRLTSLTAIQGSSRGRQRFAVCSSVSTKSLSCLISATIFSISLIRLVLLMIRCMFISICWCANVLMCSLFLNYALLLLVQCLIEFILDAFPDFQRR</sequence>
<reference evidence="2" key="1">
    <citation type="submission" date="2019-08" db="EMBL/GenBank/DDBJ databases">
        <authorList>
            <person name="Kucharzyk K."/>
            <person name="Murdoch R.W."/>
            <person name="Higgins S."/>
            <person name="Loffler F."/>
        </authorList>
    </citation>
    <scope>NUCLEOTIDE SEQUENCE</scope>
</reference>
<feature type="transmembrane region" description="Helical" evidence="1">
    <location>
        <begin position="88"/>
        <end position="106"/>
    </location>
</feature>
<dbReference type="AlphaFoldDB" id="A0A645IQ47"/>
<keyword evidence="1" id="KW-0812">Transmembrane</keyword>
<evidence type="ECO:0000256" key="1">
    <source>
        <dbReference type="SAM" id="Phobius"/>
    </source>
</evidence>
<proteinExistence type="predicted"/>
<protein>
    <submittedName>
        <fullName evidence="2">Uncharacterized protein</fullName>
    </submittedName>
</protein>